<accession>A0A9X4KIS6</accession>
<keyword evidence="2" id="KW-1185">Reference proteome</keyword>
<dbReference type="AlphaFoldDB" id="A0A9X4KIS6"/>
<organism evidence="1 2">
    <name type="scientific">Cohnella ginsengisoli</name>
    <dbReference type="NCBI Taxonomy" id="425004"/>
    <lineage>
        <taxon>Bacteria</taxon>
        <taxon>Bacillati</taxon>
        <taxon>Bacillota</taxon>
        <taxon>Bacilli</taxon>
        <taxon>Bacillales</taxon>
        <taxon>Paenibacillaceae</taxon>
        <taxon>Cohnella</taxon>
    </lineage>
</organism>
<name>A0A9X4KIS6_9BACL</name>
<protein>
    <recommendedName>
        <fullName evidence="3">DUF2140 family protein</fullName>
    </recommendedName>
</protein>
<dbReference type="EMBL" id="JAPDHZ010000003">
    <property type="protein sequence ID" value="MDG0792748.1"/>
    <property type="molecule type" value="Genomic_DNA"/>
</dbReference>
<comment type="caution">
    <text evidence="1">The sequence shown here is derived from an EMBL/GenBank/DDBJ whole genome shotgun (WGS) entry which is preliminary data.</text>
</comment>
<reference evidence="1 2" key="1">
    <citation type="submission" date="2022-10" db="EMBL/GenBank/DDBJ databases">
        <title>Comparative genomic analysis of Cohnella hashimotonis sp. nov., isolated from the International Space Station.</title>
        <authorList>
            <person name="Simpson A."/>
            <person name="Venkateswaran K."/>
        </authorList>
    </citation>
    <scope>NUCLEOTIDE SEQUENCE [LARGE SCALE GENOMIC DNA]</scope>
    <source>
        <strain evidence="1 2">DSM 18997</strain>
    </source>
</reference>
<proteinExistence type="predicted"/>
<evidence type="ECO:0008006" key="3">
    <source>
        <dbReference type="Google" id="ProtNLM"/>
    </source>
</evidence>
<gene>
    <name evidence="1" type="ORF">OMP38_19115</name>
</gene>
<dbReference type="RefSeq" id="WP_277566512.1">
    <property type="nucleotide sequence ID" value="NZ_JAPDHZ010000003.1"/>
</dbReference>
<evidence type="ECO:0000313" key="1">
    <source>
        <dbReference type="EMBL" id="MDG0792748.1"/>
    </source>
</evidence>
<sequence>MKKLLFAFIALVVLIAVGSVILYQLIKPAERLDLAYEPVKLESKALQMFRDLSTELVLSETDVNNLAKESIARNPMYGPDVLITGARFRLLAEDRLAADVNLKIKDRIPVGLTIVYRLKWVSPNLTAEVQEASIRGVPLPADRFDDVVIPLGAELPKVVRIKDVSSDADGLKVSFRMPSANELRELIGGL</sequence>
<evidence type="ECO:0000313" key="2">
    <source>
        <dbReference type="Proteomes" id="UP001153387"/>
    </source>
</evidence>
<dbReference type="Proteomes" id="UP001153387">
    <property type="component" value="Unassembled WGS sequence"/>
</dbReference>